<organism evidence="1 2">
    <name type="scientific">Snodgrassella communis</name>
    <dbReference type="NCBI Taxonomy" id="2946699"/>
    <lineage>
        <taxon>Bacteria</taxon>
        <taxon>Pseudomonadati</taxon>
        <taxon>Pseudomonadota</taxon>
        <taxon>Betaproteobacteria</taxon>
        <taxon>Neisseriales</taxon>
        <taxon>Neisseriaceae</taxon>
        <taxon>Snodgrassella</taxon>
    </lineage>
</organism>
<dbReference type="Proteomes" id="UP000027170">
    <property type="component" value="Unassembled WGS sequence"/>
</dbReference>
<evidence type="ECO:0000313" key="2">
    <source>
        <dbReference type="Proteomes" id="UP000027170"/>
    </source>
</evidence>
<protein>
    <submittedName>
        <fullName evidence="1">Uncharacterized protein</fullName>
    </submittedName>
</protein>
<dbReference type="AlphaFoldDB" id="A0A836MPX9"/>
<gene>
    <name evidence="1" type="ORF">SALWKB29_1329</name>
</gene>
<name>A0A836MPX9_9NEIS</name>
<evidence type="ECO:0000313" key="1">
    <source>
        <dbReference type="EMBL" id="KDN14539.1"/>
    </source>
</evidence>
<proteinExistence type="predicted"/>
<dbReference type="EMBL" id="JFZV01000006">
    <property type="protein sequence ID" value="KDN14539.1"/>
    <property type="molecule type" value="Genomic_DNA"/>
</dbReference>
<keyword evidence="2" id="KW-1185">Reference proteome</keyword>
<accession>A0A836MPX9</accession>
<reference evidence="1 2" key="1">
    <citation type="submission" date="2014-03" db="EMBL/GenBank/DDBJ databases">
        <title>The genomes of two eusocial bee gut symbionts.</title>
        <authorList>
            <person name="Kwong W.K."/>
            <person name="Engel P."/>
            <person name="Koch H."/>
            <person name="Moran N.A."/>
        </authorList>
    </citation>
    <scope>NUCLEOTIDE SEQUENCE [LARGE SCALE GENOMIC DNA]</scope>
    <source>
        <strain evidence="2">wkB29</strain>
    </source>
</reference>
<sequence length="58" mass="6628">MILTNCYADSKDTDLRFIIFKSIRMTTFTKCHIGVIIKLTVKYLGSLADYPVDCAHNQ</sequence>
<comment type="caution">
    <text evidence="1">The sequence shown here is derived from an EMBL/GenBank/DDBJ whole genome shotgun (WGS) entry which is preliminary data.</text>
</comment>